<keyword evidence="1" id="KW-1133">Transmembrane helix</keyword>
<evidence type="ECO:0000256" key="1">
    <source>
        <dbReference type="SAM" id="Phobius"/>
    </source>
</evidence>
<reference evidence="3 4" key="1">
    <citation type="journal article" date="2011" name="J. Bacteriol.">
        <title>Genome sequence of 'Pedosphaera parvula' Ellin514, an aerobic Verrucomicrobial isolate from pasture soil.</title>
        <authorList>
            <person name="Kant R."/>
            <person name="van Passel M.W."/>
            <person name="Sangwan P."/>
            <person name="Palva A."/>
            <person name="Lucas S."/>
            <person name="Copeland A."/>
            <person name="Lapidus A."/>
            <person name="Glavina Del Rio T."/>
            <person name="Dalin E."/>
            <person name="Tice H."/>
            <person name="Bruce D."/>
            <person name="Goodwin L."/>
            <person name="Pitluck S."/>
            <person name="Chertkov O."/>
            <person name="Larimer F.W."/>
            <person name="Land M.L."/>
            <person name="Hauser L."/>
            <person name="Brettin T.S."/>
            <person name="Detter J.C."/>
            <person name="Han S."/>
            <person name="de Vos W.M."/>
            <person name="Janssen P.H."/>
            <person name="Smidt H."/>
        </authorList>
    </citation>
    <scope>NUCLEOTIDE SEQUENCE [LARGE SCALE GENOMIC DNA]</scope>
    <source>
        <strain evidence="3 4">Ellin514</strain>
    </source>
</reference>
<comment type="caution">
    <text evidence="3">The sequence shown here is derived from an EMBL/GenBank/DDBJ whole genome shotgun (WGS) entry which is preliminary data.</text>
</comment>
<keyword evidence="1" id="KW-0812">Transmembrane</keyword>
<organism evidence="3 4">
    <name type="scientific">Pedosphaera parvula (strain Ellin514)</name>
    <dbReference type="NCBI Taxonomy" id="320771"/>
    <lineage>
        <taxon>Bacteria</taxon>
        <taxon>Pseudomonadati</taxon>
        <taxon>Verrucomicrobiota</taxon>
        <taxon>Pedosphaerae</taxon>
        <taxon>Pedosphaerales</taxon>
        <taxon>Pedosphaeraceae</taxon>
        <taxon>Pedosphaera</taxon>
    </lineage>
</organism>
<keyword evidence="1" id="KW-0472">Membrane</keyword>
<evidence type="ECO:0000313" key="4">
    <source>
        <dbReference type="Proteomes" id="UP000003688"/>
    </source>
</evidence>
<dbReference type="InterPro" id="IPR012867">
    <property type="entry name" value="DUF1648"/>
</dbReference>
<dbReference type="OrthoDB" id="197163at2"/>
<gene>
    <name evidence="3" type="ORF">Cflav_PD1985</name>
</gene>
<proteinExistence type="predicted"/>
<dbReference type="AlphaFoldDB" id="B9XN16"/>
<evidence type="ECO:0000313" key="3">
    <source>
        <dbReference type="EMBL" id="EEF58812.1"/>
    </source>
</evidence>
<name>B9XN16_PEDPL</name>
<accession>B9XN16</accession>
<feature type="transmembrane region" description="Helical" evidence="1">
    <location>
        <begin position="137"/>
        <end position="156"/>
    </location>
</feature>
<dbReference type="STRING" id="320771.Cflav_PD1985"/>
<feature type="domain" description="DUF1648" evidence="2">
    <location>
        <begin position="15"/>
        <end position="54"/>
    </location>
</feature>
<dbReference type="RefSeq" id="WP_007417205.1">
    <property type="nucleotide sequence ID" value="NZ_ABOX02000037.1"/>
</dbReference>
<protein>
    <recommendedName>
        <fullName evidence="2">DUF1648 domain-containing protein</fullName>
    </recommendedName>
</protein>
<dbReference type="Pfam" id="PF07853">
    <property type="entry name" value="DUF1648"/>
    <property type="match status" value="1"/>
</dbReference>
<keyword evidence="4" id="KW-1185">Reference proteome</keyword>
<dbReference type="Proteomes" id="UP000003688">
    <property type="component" value="Unassembled WGS sequence"/>
</dbReference>
<feature type="transmembrane region" description="Helical" evidence="1">
    <location>
        <begin position="50"/>
        <end position="73"/>
    </location>
</feature>
<sequence precursor="true">MKARVPAILLLLAYVSFLICLFATESKLPLQVATHFNGGGRPDGWMTRLMFLKFMGIFGFMFPLLIVGINFLIRFLPQSSFNMPNRGYWMAPERRPQTFRFFLDHSLWLALFAAMFVAFIYLLVLQANLSMPPKLSLLPLLLSMAAFLLGLLWWGVTLMQHFRKVV</sequence>
<dbReference type="EMBL" id="ABOX02000037">
    <property type="protein sequence ID" value="EEF58812.1"/>
    <property type="molecule type" value="Genomic_DNA"/>
</dbReference>
<evidence type="ECO:0000259" key="2">
    <source>
        <dbReference type="Pfam" id="PF07853"/>
    </source>
</evidence>
<feature type="transmembrane region" description="Helical" evidence="1">
    <location>
        <begin position="107"/>
        <end position="125"/>
    </location>
</feature>